<comment type="caution">
    <text evidence="1">The sequence shown here is derived from an EMBL/GenBank/DDBJ whole genome shotgun (WGS) entry which is preliminary data.</text>
</comment>
<dbReference type="EMBL" id="JYDI01001551">
    <property type="protein sequence ID" value="KRY28536.1"/>
    <property type="molecule type" value="Genomic_DNA"/>
</dbReference>
<evidence type="ECO:0000313" key="2">
    <source>
        <dbReference type="Proteomes" id="UP000054653"/>
    </source>
</evidence>
<accession>A0A0V1AUS0</accession>
<proteinExistence type="predicted"/>
<evidence type="ECO:0000313" key="1">
    <source>
        <dbReference type="EMBL" id="KRY28536.1"/>
    </source>
</evidence>
<sequence length="39" mass="4752">MDVEMMDCVEKLLQISLFKGNKWTNNDTGEQERKKYWKD</sequence>
<dbReference type="AlphaFoldDB" id="A0A0V1AUS0"/>
<gene>
    <name evidence="1" type="ORF">T03_14709</name>
</gene>
<reference evidence="1 2" key="1">
    <citation type="submission" date="2015-01" db="EMBL/GenBank/DDBJ databases">
        <title>Evolution of Trichinella species and genotypes.</title>
        <authorList>
            <person name="Korhonen P.K."/>
            <person name="Edoardo P."/>
            <person name="Giuseppe L.R."/>
            <person name="Gasser R.B."/>
        </authorList>
    </citation>
    <scope>NUCLEOTIDE SEQUENCE [LARGE SCALE GENOMIC DNA]</scope>
    <source>
        <strain evidence="1">ISS120</strain>
    </source>
</reference>
<organism evidence="1 2">
    <name type="scientific">Trichinella britovi</name>
    <name type="common">Parasitic roundworm</name>
    <dbReference type="NCBI Taxonomy" id="45882"/>
    <lineage>
        <taxon>Eukaryota</taxon>
        <taxon>Metazoa</taxon>
        <taxon>Ecdysozoa</taxon>
        <taxon>Nematoda</taxon>
        <taxon>Enoplea</taxon>
        <taxon>Dorylaimia</taxon>
        <taxon>Trichinellida</taxon>
        <taxon>Trichinellidae</taxon>
        <taxon>Trichinella</taxon>
    </lineage>
</organism>
<protein>
    <submittedName>
        <fullName evidence="1">Uncharacterized protein</fullName>
    </submittedName>
</protein>
<name>A0A0V1AUS0_TRIBR</name>
<dbReference type="Proteomes" id="UP000054653">
    <property type="component" value="Unassembled WGS sequence"/>
</dbReference>
<keyword evidence="2" id="KW-1185">Reference proteome</keyword>